<keyword evidence="2" id="KW-1185">Reference proteome</keyword>
<proteinExistence type="predicted"/>
<evidence type="ECO:0000313" key="2">
    <source>
        <dbReference type="Proteomes" id="UP000655588"/>
    </source>
</evidence>
<gene>
    <name evidence="1" type="ORF">E2986_13890</name>
</gene>
<protein>
    <submittedName>
        <fullName evidence="1">Uncharacterized protein</fullName>
    </submittedName>
</protein>
<sequence>MELLCETASTIDTDIYIHSYGDNSVSKSVEHEVKIRFACEFVDVGSIIYSTPESLSSASSFQSLSILSTEYLYRFHNILQNTQELSQNRTFASTAAQISSKYH</sequence>
<dbReference type="AlphaFoldDB" id="A0A833RVZ3"/>
<organism evidence="1 2">
    <name type="scientific">Frieseomelitta varia</name>
    <dbReference type="NCBI Taxonomy" id="561572"/>
    <lineage>
        <taxon>Eukaryota</taxon>
        <taxon>Metazoa</taxon>
        <taxon>Ecdysozoa</taxon>
        <taxon>Arthropoda</taxon>
        <taxon>Hexapoda</taxon>
        <taxon>Insecta</taxon>
        <taxon>Pterygota</taxon>
        <taxon>Neoptera</taxon>
        <taxon>Endopterygota</taxon>
        <taxon>Hymenoptera</taxon>
        <taxon>Apocrita</taxon>
        <taxon>Aculeata</taxon>
        <taxon>Apoidea</taxon>
        <taxon>Anthophila</taxon>
        <taxon>Apidae</taxon>
        <taxon>Frieseomelitta</taxon>
    </lineage>
</organism>
<dbReference type="EMBL" id="WNWW01000593">
    <property type="protein sequence ID" value="KAF3423051.1"/>
    <property type="molecule type" value="Genomic_DNA"/>
</dbReference>
<evidence type="ECO:0000313" key="1">
    <source>
        <dbReference type="EMBL" id="KAF3423051.1"/>
    </source>
</evidence>
<accession>A0A833RVZ3</accession>
<name>A0A833RVZ3_9HYME</name>
<comment type="caution">
    <text evidence="1">The sequence shown here is derived from an EMBL/GenBank/DDBJ whole genome shotgun (WGS) entry which is preliminary data.</text>
</comment>
<reference evidence="1" key="1">
    <citation type="submission" date="2019-11" db="EMBL/GenBank/DDBJ databases">
        <title>The nuclear and mitochondrial genomes of Frieseomelitta varia - a highly eusocial stingless bee (Meliponini) with a permanently sterile worker caste.</title>
        <authorList>
            <person name="Freitas F.C.P."/>
            <person name="Lourenco A.P."/>
            <person name="Nunes F.M.F."/>
            <person name="Paschoal A.R."/>
            <person name="Abreu F.C.P."/>
            <person name="Barbin F.O."/>
            <person name="Bataglia L."/>
            <person name="Cardoso-Junior C.A.M."/>
            <person name="Cervoni M.S."/>
            <person name="Silva S.R."/>
            <person name="Dalarmi F."/>
            <person name="Del Lama M.A."/>
            <person name="Depintor T.S."/>
            <person name="Ferreira K.M."/>
            <person name="Goria P.S."/>
            <person name="Jaskot M.C."/>
            <person name="Lago D.C."/>
            <person name="Luna-Lucena D."/>
            <person name="Moda L.M."/>
            <person name="Nascimento L."/>
            <person name="Pedrino M."/>
            <person name="Rabico F.O."/>
            <person name="Sanches F.C."/>
            <person name="Santos D.E."/>
            <person name="Santos C.G."/>
            <person name="Vieira J."/>
            <person name="Lopes T.F."/>
            <person name="Barchuk A.R."/>
            <person name="Hartfelder K."/>
            <person name="Simoes Z.L.P."/>
            <person name="Bitondi M.M.G."/>
            <person name="Pinheiro D.G."/>
        </authorList>
    </citation>
    <scope>NUCLEOTIDE SEQUENCE</scope>
    <source>
        <strain evidence="1">USP_RPSP 00005682</strain>
        <tissue evidence="1">Whole individual</tissue>
    </source>
</reference>
<dbReference type="Proteomes" id="UP000655588">
    <property type="component" value="Unassembled WGS sequence"/>
</dbReference>